<dbReference type="HAMAP" id="MF_00316">
    <property type="entry name" value="MobA"/>
    <property type="match status" value="1"/>
</dbReference>
<keyword evidence="4 8" id="KW-0547">Nucleotide-binding</keyword>
<dbReference type="GO" id="GO:0061603">
    <property type="term" value="F:molybdenum cofactor guanylyltransferase activity"/>
    <property type="evidence" value="ECO:0007669"/>
    <property type="project" value="UniProtKB-EC"/>
</dbReference>
<feature type="binding site" evidence="8">
    <location>
        <position position="24"/>
    </location>
    <ligand>
        <name>GTP</name>
        <dbReference type="ChEBI" id="CHEBI:37565"/>
    </ligand>
</feature>
<keyword evidence="6 8" id="KW-0342">GTP-binding</keyword>
<evidence type="ECO:0000256" key="8">
    <source>
        <dbReference type="HAMAP-Rule" id="MF_00316"/>
    </source>
</evidence>
<dbReference type="GO" id="GO:0005737">
    <property type="term" value="C:cytoplasm"/>
    <property type="evidence" value="ECO:0007669"/>
    <property type="project" value="UniProtKB-SubCell"/>
</dbReference>
<dbReference type="InterPro" id="IPR013482">
    <property type="entry name" value="Molybde_CF_guanTrfase"/>
</dbReference>
<dbReference type="EMBL" id="CP048222">
    <property type="protein sequence ID" value="QHT66933.1"/>
    <property type="molecule type" value="Genomic_DNA"/>
</dbReference>
<evidence type="ECO:0000256" key="3">
    <source>
        <dbReference type="ARBA" id="ARBA00022723"/>
    </source>
</evidence>
<dbReference type="Pfam" id="PF12804">
    <property type="entry name" value="NTP_transf_3"/>
    <property type="match status" value="1"/>
</dbReference>
<proteinExistence type="inferred from homology"/>
<evidence type="ECO:0000313" key="11">
    <source>
        <dbReference type="Proteomes" id="UP000480178"/>
    </source>
</evidence>
<dbReference type="RefSeq" id="WP_162442982.1">
    <property type="nucleotide sequence ID" value="NZ_CP048222.1"/>
</dbReference>
<dbReference type="InterPro" id="IPR029044">
    <property type="entry name" value="Nucleotide-diphossugar_trans"/>
</dbReference>
<feature type="binding site" evidence="8">
    <location>
        <position position="97"/>
    </location>
    <ligand>
        <name>GTP</name>
        <dbReference type="ChEBI" id="CHEBI:37565"/>
    </ligand>
</feature>
<feature type="binding site" evidence="8">
    <location>
        <begin position="12"/>
        <end position="14"/>
    </location>
    <ligand>
        <name>GTP</name>
        <dbReference type="ChEBI" id="CHEBI:37565"/>
    </ligand>
</feature>
<keyword evidence="11" id="KW-1185">Reference proteome</keyword>
<feature type="binding site" evidence="8">
    <location>
        <position position="68"/>
    </location>
    <ligand>
        <name>GTP</name>
        <dbReference type="ChEBI" id="CHEBI:37565"/>
    </ligand>
</feature>
<dbReference type="PANTHER" id="PTHR19136">
    <property type="entry name" value="MOLYBDENUM COFACTOR GUANYLYLTRANSFERASE"/>
    <property type="match status" value="1"/>
</dbReference>
<dbReference type="InterPro" id="IPR025877">
    <property type="entry name" value="MobA-like_NTP_Trfase"/>
</dbReference>
<evidence type="ECO:0000256" key="4">
    <source>
        <dbReference type="ARBA" id="ARBA00022741"/>
    </source>
</evidence>
<keyword evidence="3 8" id="KW-0479">Metal-binding</keyword>
<evidence type="ECO:0000256" key="2">
    <source>
        <dbReference type="ARBA" id="ARBA00022679"/>
    </source>
</evidence>
<comment type="function">
    <text evidence="8">Transfers a GMP moiety from GTP to Mo-molybdopterin (Mo-MPT) cofactor (Moco or molybdenum cofactor) to form Mo-molybdopterin guanine dinucleotide (Mo-MGD) cofactor.</text>
</comment>
<gene>
    <name evidence="8" type="primary">mobA</name>
    <name evidence="10" type="ORF">GXP67_09855</name>
</gene>
<reference evidence="10 11" key="1">
    <citation type="submission" date="2020-01" db="EMBL/GenBank/DDBJ databases">
        <authorList>
            <person name="Kim M.K."/>
        </authorList>
    </citation>
    <scope>NUCLEOTIDE SEQUENCE [LARGE SCALE GENOMIC DNA]</scope>
    <source>
        <strain evidence="10 11">172606-1</strain>
    </source>
</reference>
<comment type="cofactor">
    <cofactor evidence="8">
        <name>Mg(2+)</name>
        <dbReference type="ChEBI" id="CHEBI:18420"/>
    </cofactor>
</comment>
<dbReference type="GO" id="GO:0006777">
    <property type="term" value="P:Mo-molybdopterin cofactor biosynthetic process"/>
    <property type="evidence" value="ECO:0007669"/>
    <property type="project" value="UniProtKB-KW"/>
</dbReference>
<protein>
    <recommendedName>
        <fullName evidence="8">Probable molybdenum cofactor guanylyltransferase</fullName>
        <shortName evidence="8">MoCo guanylyltransferase</shortName>
        <ecNumber evidence="8">2.7.7.77</ecNumber>
    </recommendedName>
    <alternativeName>
        <fullName evidence="8">GTP:molybdopterin guanylyltransferase</fullName>
    </alternativeName>
    <alternativeName>
        <fullName evidence="8">Mo-MPT guanylyltransferase</fullName>
    </alternativeName>
    <alternativeName>
        <fullName evidence="8">Molybdopterin guanylyltransferase</fullName>
    </alternativeName>
    <alternativeName>
        <fullName evidence="8">Molybdopterin-guanine dinucleotide synthase</fullName>
        <shortName evidence="8">MGD synthase</shortName>
    </alternativeName>
</protein>
<dbReference type="GO" id="GO:0005525">
    <property type="term" value="F:GTP binding"/>
    <property type="evidence" value="ECO:0007669"/>
    <property type="project" value="UniProtKB-UniRule"/>
</dbReference>
<evidence type="ECO:0000256" key="5">
    <source>
        <dbReference type="ARBA" id="ARBA00022842"/>
    </source>
</evidence>
<dbReference type="PANTHER" id="PTHR19136:SF81">
    <property type="entry name" value="MOLYBDENUM COFACTOR GUANYLYLTRANSFERASE"/>
    <property type="match status" value="1"/>
</dbReference>
<dbReference type="SUPFAM" id="SSF53448">
    <property type="entry name" value="Nucleotide-diphospho-sugar transferases"/>
    <property type="match status" value="1"/>
</dbReference>
<evidence type="ECO:0000256" key="1">
    <source>
        <dbReference type="ARBA" id="ARBA00022490"/>
    </source>
</evidence>
<dbReference type="Proteomes" id="UP000480178">
    <property type="component" value="Chromosome"/>
</dbReference>
<evidence type="ECO:0000256" key="6">
    <source>
        <dbReference type="ARBA" id="ARBA00023134"/>
    </source>
</evidence>
<keyword evidence="10" id="KW-0548">Nucleotidyltransferase</keyword>
<evidence type="ECO:0000313" key="10">
    <source>
        <dbReference type="EMBL" id="QHT66933.1"/>
    </source>
</evidence>
<name>A0A6C0GGM2_9BACT</name>
<dbReference type="Gene3D" id="3.90.550.10">
    <property type="entry name" value="Spore Coat Polysaccharide Biosynthesis Protein SpsA, Chain A"/>
    <property type="match status" value="1"/>
</dbReference>
<keyword evidence="5 8" id="KW-0460">Magnesium</keyword>
<comment type="domain">
    <text evidence="8">The N-terminal domain determines nucleotide recognition and specific binding, while the C-terminal domain determines the specific binding to the target protein.</text>
</comment>
<dbReference type="GO" id="GO:0046872">
    <property type="term" value="F:metal ion binding"/>
    <property type="evidence" value="ECO:0007669"/>
    <property type="project" value="UniProtKB-KW"/>
</dbReference>
<evidence type="ECO:0000256" key="7">
    <source>
        <dbReference type="ARBA" id="ARBA00023150"/>
    </source>
</evidence>
<feature type="binding site" evidence="8">
    <location>
        <position position="97"/>
    </location>
    <ligand>
        <name>Mg(2+)</name>
        <dbReference type="ChEBI" id="CHEBI:18420"/>
    </ligand>
</feature>
<comment type="caution">
    <text evidence="8">Lacks conserved residue(s) required for the propagation of feature annotation.</text>
</comment>
<dbReference type="EC" id="2.7.7.77" evidence="8"/>
<sequence>MKSGSETTGIVLAGGKSSRMGFEKGLAEIQGKKMIEWVIQALQPVCQHLIVISNTNVYDYLGIPVYSDIYTDTGPLGGIYTGLKHSITSSNLMLACDMPFISSQVLQQLLLEAAGYEIVVPSIHGQWHPLCAHYNKQINIKVEELITTKVWKMQEAIRRFHFKEWPADKAGFDARFFANINTFAELQQIQK</sequence>
<comment type="subcellular location">
    <subcellularLocation>
        <location evidence="8">Cytoplasm</location>
    </subcellularLocation>
</comment>
<feature type="domain" description="MobA-like NTP transferase" evidence="9">
    <location>
        <begin position="9"/>
        <end position="135"/>
    </location>
</feature>
<comment type="catalytic activity">
    <reaction evidence="8">
        <text>Mo-molybdopterin + GTP + H(+) = Mo-molybdopterin guanine dinucleotide + diphosphate</text>
        <dbReference type="Rhea" id="RHEA:34243"/>
        <dbReference type="ChEBI" id="CHEBI:15378"/>
        <dbReference type="ChEBI" id="CHEBI:33019"/>
        <dbReference type="ChEBI" id="CHEBI:37565"/>
        <dbReference type="ChEBI" id="CHEBI:71302"/>
        <dbReference type="ChEBI" id="CHEBI:71310"/>
        <dbReference type="EC" id="2.7.7.77"/>
    </reaction>
</comment>
<keyword evidence="7 8" id="KW-0501">Molybdenum cofactor biosynthesis</keyword>
<comment type="similarity">
    <text evidence="8">Belongs to the MobA family.</text>
</comment>
<accession>A0A6C0GGM2</accession>
<dbReference type="KEGG" id="rhoz:GXP67_09855"/>
<organism evidence="10 11">
    <name type="scientific">Rhodocytophaga rosea</name>
    <dbReference type="NCBI Taxonomy" id="2704465"/>
    <lineage>
        <taxon>Bacteria</taxon>
        <taxon>Pseudomonadati</taxon>
        <taxon>Bacteroidota</taxon>
        <taxon>Cytophagia</taxon>
        <taxon>Cytophagales</taxon>
        <taxon>Rhodocytophagaceae</taxon>
        <taxon>Rhodocytophaga</taxon>
    </lineage>
</organism>
<keyword evidence="2 8" id="KW-0808">Transferase</keyword>
<evidence type="ECO:0000259" key="9">
    <source>
        <dbReference type="Pfam" id="PF12804"/>
    </source>
</evidence>
<dbReference type="AlphaFoldDB" id="A0A6C0GGM2"/>
<dbReference type="CDD" id="cd02503">
    <property type="entry name" value="MobA"/>
    <property type="match status" value="1"/>
</dbReference>
<keyword evidence="1 8" id="KW-0963">Cytoplasm</keyword>